<feature type="compositionally biased region" description="Basic residues" evidence="1">
    <location>
        <begin position="515"/>
        <end position="529"/>
    </location>
</feature>
<keyword evidence="3" id="KW-1185">Reference proteome</keyword>
<feature type="compositionally biased region" description="Low complexity" evidence="1">
    <location>
        <begin position="364"/>
        <end position="381"/>
    </location>
</feature>
<reference evidence="2" key="1">
    <citation type="submission" date="2020-11" db="EMBL/GenBank/DDBJ databases">
        <authorList>
            <consortium name="DOE Joint Genome Institute"/>
            <person name="Ahrendt S."/>
            <person name="Riley R."/>
            <person name="Andreopoulos W."/>
            <person name="Labutti K."/>
            <person name="Pangilinan J."/>
            <person name="Ruiz-Duenas F.J."/>
            <person name="Barrasa J.M."/>
            <person name="Sanchez-Garcia M."/>
            <person name="Camarero S."/>
            <person name="Miyauchi S."/>
            <person name="Serrano A."/>
            <person name="Linde D."/>
            <person name="Babiker R."/>
            <person name="Drula E."/>
            <person name="Ayuso-Fernandez I."/>
            <person name="Pacheco R."/>
            <person name="Padilla G."/>
            <person name="Ferreira P."/>
            <person name="Barriuso J."/>
            <person name="Kellner H."/>
            <person name="Castanera R."/>
            <person name="Alfaro M."/>
            <person name="Ramirez L."/>
            <person name="Pisabarro A.G."/>
            <person name="Kuo A."/>
            <person name="Tritt A."/>
            <person name="Lipzen A."/>
            <person name="He G."/>
            <person name="Yan M."/>
            <person name="Ng V."/>
            <person name="Cullen D."/>
            <person name="Martin F."/>
            <person name="Rosso M.-N."/>
            <person name="Henrissat B."/>
            <person name="Hibbett D."/>
            <person name="Martinez A.T."/>
            <person name="Grigoriev I.V."/>
        </authorList>
    </citation>
    <scope>NUCLEOTIDE SEQUENCE</scope>
    <source>
        <strain evidence="2">CBS 247.69</strain>
    </source>
</reference>
<evidence type="ECO:0000256" key="1">
    <source>
        <dbReference type="SAM" id="MobiDB-lite"/>
    </source>
</evidence>
<feature type="compositionally biased region" description="Basic and acidic residues" evidence="1">
    <location>
        <begin position="30"/>
        <end position="41"/>
    </location>
</feature>
<feature type="compositionally biased region" description="Polar residues" evidence="1">
    <location>
        <begin position="144"/>
        <end position="162"/>
    </location>
</feature>
<evidence type="ECO:0000313" key="3">
    <source>
        <dbReference type="Proteomes" id="UP000807353"/>
    </source>
</evidence>
<feature type="compositionally biased region" description="Polar residues" evidence="1">
    <location>
        <begin position="46"/>
        <end position="57"/>
    </location>
</feature>
<dbReference type="EMBL" id="MU150304">
    <property type="protein sequence ID" value="KAF9460110.1"/>
    <property type="molecule type" value="Genomic_DNA"/>
</dbReference>
<evidence type="ECO:0000313" key="2">
    <source>
        <dbReference type="EMBL" id="KAF9460110.1"/>
    </source>
</evidence>
<dbReference type="AlphaFoldDB" id="A0A9P5Y0G9"/>
<proteinExistence type="predicted"/>
<dbReference type="OrthoDB" id="3195323at2759"/>
<feature type="compositionally biased region" description="Low complexity" evidence="1">
    <location>
        <begin position="1"/>
        <end position="10"/>
    </location>
</feature>
<feature type="region of interest" description="Disordered" evidence="1">
    <location>
        <begin position="767"/>
        <end position="788"/>
    </location>
</feature>
<feature type="region of interest" description="Disordered" evidence="1">
    <location>
        <begin position="1"/>
        <end position="163"/>
    </location>
</feature>
<feature type="compositionally biased region" description="Low complexity" evidence="1">
    <location>
        <begin position="684"/>
        <end position="710"/>
    </location>
</feature>
<name>A0A9P5Y0G9_9AGAR</name>
<accession>A0A9P5Y0G9</accession>
<feature type="region of interest" description="Disordered" evidence="1">
    <location>
        <begin position="244"/>
        <end position="556"/>
    </location>
</feature>
<feature type="compositionally biased region" description="Polar residues" evidence="1">
    <location>
        <begin position="307"/>
        <end position="321"/>
    </location>
</feature>
<feature type="region of interest" description="Disordered" evidence="1">
    <location>
        <begin position="177"/>
        <end position="232"/>
    </location>
</feature>
<comment type="caution">
    <text evidence="2">The sequence shown here is derived from an EMBL/GenBank/DDBJ whole genome shotgun (WGS) entry which is preliminary data.</text>
</comment>
<feature type="compositionally biased region" description="Polar residues" evidence="1">
    <location>
        <begin position="486"/>
        <end position="500"/>
    </location>
</feature>
<feature type="compositionally biased region" description="Basic residues" evidence="1">
    <location>
        <begin position="213"/>
        <end position="228"/>
    </location>
</feature>
<sequence>MSSTFSSSHDPPSRTWWSLSPKSSNNVAQDLRRGYSTEKQSRHSPTKPSSLTFNSLASAMGFKSKKHPSLAIQDRPVRMWPAAPPPEDPYGHYAPRHISKSTSSTRSRVDSLEPRTPADPQRDPRRSLLTLSDVDPFAVRTISAPHTPSDPNRLSSYSNSSIPDYVSKHAEVPAFDRGSYASSSSHSNQHGGELLPHNSAYSPLSVADSNVGRKVKSKKSKGSLHRKQSVVSTDSTLGLAWESLTHHGDQANIGKLGSSSTLTDKNRFSQSDLTHAPRPQTRARGMTDSGANQRPQFLQPVDPPSKTPFSNKKASTSSLTSPRVIIRQPSVSRIGSPPSAPPRHELPPPPATRSVGIEVLVGPSAGSASSSTLSFASSVSSNKNILVGQPYSPRQKEKRPVERAVFSSTKSEGEQGLLQNQAMAPRTLKKALSHQSLVKHAPSSLGPIPTSLLEGPVERAPRKQRSFHQPKAPIPPVPTPMRSLKTFGSQSFSTSNSTPLVEQRRGSASGVSTSGRKRLFSGSSSHRRPSTSQCIMSEDDSHSVFSVRSDPDPQYDSSFLNPLSPTTTSFWDEGTPDITPISPNPAHEYMPQQIMSPAEMAEVEASVEESAHIRKRGLSILSTSTSMTSDGDEETASSNMSSALLWDIGKSDSFLTRSTSLLGKGLTVPLRVGLRPSTSQANITASPSNSGPSNPSSSSSPSSPSLAMTSLPPPPRPRQRPVIAPRPLSEERTGFMPLPPPPARRYLRPKVSVEKALHRRSIMRKPSFLEIGDDSDQESDVDATRETNSSFLNLGRESFDTVHTINE</sequence>
<gene>
    <name evidence="2" type="ORF">BDZ94DRAFT_946393</name>
</gene>
<organism evidence="2 3">
    <name type="scientific">Collybia nuda</name>
    <dbReference type="NCBI Taxonomy" id="64659"/>
    <lineage>
        <taxon>Eukaryota</taxon>
        <taxon>Fungi</taxon>
        <taxon>Dikarya</taxon>
        <taxon>Basidiomycota</taxon>
        <taxon>Agaricomycotina</taxon>
        <taxon>Agaricomycetes</taxon>
        <taxon>Agaricomycetidae</taxon>
        <taxon>Agaricales</taxon>
        <taxon>Tricholomatineae</taxon>
        <taxon>Clitocybaceae</taxon>
        <taxon>Collybia</taxon>
    </lineage>
</organism>
<feature type="region of interest" description="Disordered" evidence="1">
    <location>
        <begin position="678"/>
        <end position="743"/>
    </location>
</feature>
<protein>
    <submittedName>
        <fullName evidence="2">Uncharacterized protein</fullName>
    </submittedName>
</protein>
<feature type="compositionally biased region" description="Polar residues" evidence="1">
    <location>
        <begin position="257"/>
        <end position="273"/>
    </location>
</feature>
<feature type="compositionally biased region" description="Acidic residues" evidence="1">
    <location>
        <begin position="771"/>
        <end position="781"/>
    </location>
</feature>
<dbReference type="Proteomes" id="UP000807353">
    <property type="component" value="Unassembled WGS sequence"/>
</dbReference>
<feature type="compositionally biased region" description="Polar residues" evidence="1">
    <location>
        <begin position="15"/>
        <end position="28"/>
    </location>
</feature>